<protein>
    <submittedName>
        <fullName evidence="9">MFS transporter</fullName>
    </submittedName>
</protein>
<evidence type="ECO:0000256" key="4">
    <source>
        <dbReference type="ARBA" id="ARBA00022692"/>
    </source>
</evidence>
<name>A0A8J8SB30_9FIRM</name>
<dbReference type="EMBL" id="CP058561">
    <property type="protein sequence ID" value="QUH28313.1"/>
    <property type="molecule type" value="Genomic_DNA"/>
</dbReference>
<evidence type="ECO:0000256" key="7">
    <source>
        <dbReference type="SAM" id="Phobius"/>
    </source>
</evidence>
<feature type="transmembrane region" description="Helical" evidence="7">
    <location>
        <begin position="83"/>
        <end position="103"/>
    </location>
</feature>
<feature type="transmembrane region" description="Helical" evidence="7">
    <location>
        <begin position="293"/>
        <end position="310"/>
    </location>
</feature>
<evidence type="ECO:0000256" key="5">
    <source>
        <dbReference type="ARBA" id="ARBA00022989"/>
    </source>
</evidence>
<dbReference type="GO" id="GO:0005886">
    <property type="term" value="C:plasma membrane"/>
    <property type="evidence" value="ECO:0007669"/>
    <property type="project" value="UniProtKB-SubCell"/>
</dbReference>
<accession>A0A8J8SB30</accession>
<dbReference type="Pfam" id="PF07690">
    <property type="entry name" value="MFS_1"/>
    <property type="match status" value="1"/>
</dbReference>
<evidence type="ECO:0000259" key="8">
    <source>
        <dbReference type="PROSITE" id="PS50850"/>
    </source>
</evidence>
<dbReference type="InterPro" id="IPR020846">
    <property type="entry name" value="MFS_dom"/>
</dbReference>
<feature type="transmembrane region" description="Helical" evidence="7">
    <location>
        <begin position="20"/>
        <end position="42"/>
    </location>
</feature>
<evidence type="ECO:0000313" key="10">
    <source>
        <dbReference type="Proteomes" id="UP000677305"/>
    </source>
</evidence>
<dbReference type="Gene3D" id="1.20.1250.20">
    <property type="entry name" value="MFS general substrate transporter like domains"/>
    <property type="match status" value="1"/>
</dbReference>
<dbReference type="InterPro" id="IPR011701">
    <property type="entry name" value="MFS"/>
</dbReference>
<feature type="transmembrane region" description="Helical" evidence="7">
    <location>
        <begin position="109"/>
        <end position="132"/>
    </location>
</feature>
<sequence length="417" mass="45933">MQRLMKLIEPYRGLKREIYIIFIAKTVNAMGAFVFPFLTLLLNNKIGLSESETGTFIAISGLLFIPSSLIGGKLSDIIGRKKLIVIFETLGILCYGACCFIQPTMLMAYLLLLSGILFGIAGPAHDAMTADLTTPEEREGAYSLNYLGFNFGYAIAMLFAGTLFEYNLKLFFLLDVVTGLIGITLIGLFVSETLHNSSKEISQDRELEKKEEGSILDVLFSRPILIAFALALFGYRFVYSQWSFMLPLHAKDNFPADGAALYGALGTFNAIIVVVLTPVLTSLFSKKTNVKRVFYAGILFTIGFGMLGFISTRVAFFTSVFIFTLGEILEAISVMPFIMNHTPATHRGRMSSVLPITMGLGFTVGPLIMGHVLEATSFSIAWKICALIVGVSTLWMIRINKNEIKSRVDEEEAVVAN</sequence>
<dbReference type="PANTHER" id="PTHR23517">
    <property type="entry name" value="RESISTANCE PROTEIN MDTM, PUTATIVE-RELATED-RELATED"/>
    <property type="match status" value="1"/>
</dbReference>
<dbReference type="GO" id="GO:0022857">
    <property type="term" value="F:transmembrane transporter activity"/>
    <property type="evidence" value="ECO:0007669"/>
    <property type="project" value="InterPro"/>
</dbReference>
<feature type="transmembrane region" description="Helical" evidence="7">
    <location>
        <begin position="215"/>
        <end position="239"/>
    </location>
</feature>
<feature type="transmembrane region" description="Helical" evidence="7">
    <location>
        <begin position="144"/>
        <end position="164"/>
    </location>
</feature>
<feature type="transmembrane region" description="Helical" evidence="7">
    <location>
        <begin position="170"/>
        <end position="194"/>
    </location>
</feature>
<dbReference type="AlphaFoldDB" id="A0A8J8SB30"/>
<keyword evidence="3" id="KW-1003">Cell membrane</keyword>
<keyword evidence="2" id="KW-0813">Transport</keyword>
<dbReference type="SUPFAM" id="SSF103473">
    <property type="entry name" value="MFS general substrate transporter"/>
    <property type="match status" value="1"/>
</dbReference>
<feature type="domain" description="Major facilitator superfamily (MFS) profile" evidence="8">
    <location>
        <begin position="17"/>
        <end position="404"/>
    </location>
</feature>
<evidence type="ECO:0000256" key="1">
    <source>
        <dbReference type="ARBA" id="ARBA00004651"/>
    </source>
</evidence>
<dbReference type="InterPro" id="IPR050171">
    <property type="entry name" value="MFS_Transporters"/>
</dbReference>
<keyword evidence="5 7" id="KW-1133">Transmembrane helix</keyword>
<proteinExistence type="predicted"/>
<evidence type="ECO:0000256" key="6">
    <source>
        <dbReference type="ARBA" id="ARBA00023136"/>
    </source>
</evidence>
<evidence type="ECO:0000256" key="3">
    <source>
        <dbReference type="ARBA" id="ARBA00022475"/>
    </source>
</evidence>
<dbReference type="KEGG" id="vgu:HYG85_05030"/>
<dbReference type="RefSeq" id="WP_212692561.1">
    <property type="nucleotide sequence ID" value="NZ_CP058561.1"/>
</dbReference>
<evidence type="ECO:0000313" key="9">
    <source>
        <dbReference type="EMBL" id="QUH28313.1"/>
    </source>
</evidence>
<reference evidence="9 10" key="1">
    <citation type="submission" date="2020-07" db="EMBL/GenBank/DDBJ databases">
        <title>Vallitalea guaymasensis genome.</title>
        <authorList>
            <person name="Postec A."/>
        </authorList>
    </citation>
    <scope>NUCLEOTIDE SEQUENCE [LARGE SCALE GENOMIC DNA]</scope>
    <source>
        <strain evidence="9 10">Ra1766G1</strain>
    </source>
</reference>
<gene>
    <name evidence="9" type="ORF">HYG85_05030</name>
</gene>
<feature type="transmembrane region" description="Helical" evidence="7">
    <location>
        <begin position="54"/>
        <end position="71"/>
    </location>
</feature>
<organism evidence="9 10">
    <name type="scientific">Vallitalea guaymasensis</name>
    <dbReference type="NCBI Taxonomy" id="1185412"/>
    <lineage>
        <taxon>Bacteria</taxon>
        <taxon>Bacillati</taxon>
        <taxon>Bacillota</taxon>
        <taxon>Clostridia</taxon>
        <taxon>Lachnospirales</taxon>
        <taxon>Vallitaleaceae</taxon>
        <taxon>Vallitalea</taxon>
    </lineage>
</organism>
<comment type="subcellular location">
    <subcellularLocation>
        <location evidence="1">Cell membrane</location>
        <topology evidence="1">Multi-pass membrane protein</topology>
    </subcellularLocation>
</comment>
<feature type="transmembrane region" description="Helical" evidence="7">
    <location>
        <begin position="350"/>
        <end position="368"/>
    </location>
</feature>
<keyword evidence="6 7" id="KW-0472">Membrane</keyword>
<dbReference type="Proteomes" id="UP000677305">
    <property type="component" value="Chromosome"/>
</dbReference>
<dbReference type="InterPro" id="IPR036259">
    <property type="entry name" value="MFS_trans_sf"/>
</dbReference>
<feature type="transmembrane region" description="Helical" evidence="7">
    <location>
        <begin position="259"/>
        <end position="281"/>
    </location>
</feature>
<dbReference type="PROSITE" id="PS50850">
    <property type="entry name" value="MFS"/>
    <property type="match status" value="1"/>
</dbReference>
<keyword evidence="10" id="KW-1185">Reference proteome</keyword>
<evidence type="ECO:0000256" key="2">
    <source>
        <dbReference type="ARBA" id="ARBA00022448"/>
    </source>
</evidence>
<feature type="transmembrane region" description="Helical" evidence="7">
    <location>
        <begin position="380"/>
        <end position="397"/>
    </location>
</feature>
<feature type="transmembrane region" description="Helical" evidence="7">
    <location>
        <begin position="316"/>
        <end position="338"/>
    </location>
</feature>
<keyword evidence="4 7" id="KW-0812">Transmembrane</keyword>